<keyword evidence="1" id="KW-0812">Transmembrane</keyword>
<dbReference type="Proteomes" id="UP000257076">
    <property type="component" value="Unassembled WGS sequence"/>
</dbReference>
<dbReference type="RefSeq" id="WP_115885388.1">
    <property type="nucleotide sequence ID" value="NZ_CBCSHX010000006.1"/>
</dbReference>
<dbReference type="AlphaFoldDB" id="A0A3E0AVR2"/>
<name>A0A3E0AVR2_9STAP</name>
<protein>
    <recommendedName>
        <fullName evidence="4">DUF4129 domain-containing protein</fullName>
    </recommendedName>
</protein>
<dbReference type="EMBL" id="QUMW01000012">
    <property type="protein sequence ID" value="REG23847.1"/>
    <property type="molecule type" value="Genomic_DNA"/>
</dbReference>
<evidence type="ECO:0000256" key="1">
    <source>
        <dbReference type="SAM" id="Phobius"/>
    </source>
</evidence>
<sequence length="398" mass="46326">MNKMKYHSMFIFYYTVEMFVPLFIGILINIHNTAAHESHLLPLVSILSLLLVMSHFIAGKWQLSYIYFLVPFGIILLMLTGSYWLTAFLIAGYSVWTLEQMHDNINNHYNNLMLVIMLLLLLVINLIPSDIIIMHYQLLHFIAAGMFVFYFLGRIIMLMAGSSYRAGSRLQVLVMSSLVLLGSAALFTVVYNYIVFGIQTLFIFMLNGFVMMLRPFFSFLEKVEFKFPEMEQEQMEVNDEGDAVEESFEGTAAISDVPVMTILLVLAAACIAIFLFMYFRKRSLPVKENRAVQTYKTAVTDNIPEEKRTESVSQPDSRIRKQYYAFEKWLAKKELGRYHGETVSEWAERMNIRSESNKEMIDLYKKYRYDSQELTADGFNEFKIMIKNLKRILDDKNN</sequence>
<keyword evidence="1" id="KW-0472">Membrane</keyword>
<reference evidence="2 3" key="1">
    <citation type="submission" date="2018-08" db="EMBL/GenBank/DDBJ databases">
        <title>Genomic Encyclopedia of Type Strains, Phase IV (KMG-IV): sequencing the most valuable type-strain genomes for metagenomic binning, comparative biology and taxonomic classification.</title>
        <authorList>
            <person name="Goeker M."/>
        </authorList>
    </citation>
    <scope>NUCLEOTIDE SEQUENCE [LARGE SCALE GENOMIC DNA]</scope>
    <source>
        <strain evidence="2 3">DSM 17274</strain>
    </source>
</reference>
<feature type="transmembrane region" description="Helical" evidence="1">
    <location>
        <begin position="65"/>
        <end position="96"/>
    </location>
</feature>
<keyword evidence="1" id="KW-1133">Transmembrane helix</keyword>
<feature type="transmembrane region" description="Helical" evidence="1">
    <location>
        <begin position="139"/>
        <end position="160"/>
    </location>
</feature>
<feature type="transmembrane region" description="Helical" evidence="1">
    <location>
        <begin position="172"/>
        <end position="194"/>
    </location>
</feature>
<feature type="transmembrane region" description="Helical" evidence="1">
    <location>
        <begin position="108"/>
        <end position="127"/>
    </location>
</feature>
<evidence type="ECO:0000313" key="3">
    <source>
        <dbReference type="Proteomes" id="UP000257076"/>
    </source>
</evidence>
<organism evidence="2 3">
    <name type="scientific">Jeotgalicoccus halotolerans</name>
    <dbReference type="NCBI Taxonomy" id="157227"/>
    <lineage>
        <taxon>Bacteria</taxon>
        <taxon>Bacillati</taxon>
        <taxon>Bacillota</taxon>
        <taxon>Bacilli</taxon>
        <taxon>Bacillales</taxon>
        <taxon>Staphylococcaceae</taxon>
        <taxon>Jeotgalicoccus</taxon>
    </lineage>
</organism>
<proteinExistence type="predicted"/>
<comment type="caution">
    <text evidence="2">The sequence shown here is derived from an EMBL/GenBank/DDBJ whole genome shotgun (WGS) entry which is preliminary data.</text>
</comment>
<feature type="transmembrane region" description="Helical" evidence="1">
    <location>
        <begin position="201"/>
        <end position="220"/>
    </location>
</feature>
<gene>
    <name evidence="2" type="ORF">DFR63_1594</name>
</gene>
<feature type="transmembrane region" description="Helical" evidence="1">
    <location>
        <begin position="12"/>
        <end position="34"/>
    </location>
</feature>
<evidence type="ECO:0000313" key="2">
    <source>
        <dbReference type="EMBL" id="REG23847.1"/>
    </source>
</evidence>
<accession>A0A3E0AVR2</accession>
<keyword evidence="3" id="KW-1185">Reference proteome</keyword>
<dbReference type="OrthoDB" id="2352496at2"/>
<evidence type="ECO:0008006" key="4">
    <source>
        <dbReference type="Google" id="ProtNLM"/>
    </source>
</evidence>
<feature type="transmembrane region" description="Helical" evidence="1">
    <location>
        <begin position="40"/>
        <end position="58"/>
    </location>
</feature>
<feature type="transmembrane region" description="Helical" evidence="1">
    <location>
        <begin position="257"/>
        <end position="279"/>
    </location>
</feature>